<organism evidence="1 2">
    <name type="scientific">Ruminococcus flavefaciens</name>
    <dbReference type="NCBI Taxonomy" id="1265"/>
    <lineage>
        <taxon>Bacteria</taxon>
        <taxon>Bacillati</taxon>
        <taxon>Bacillota</taxon>
        <taxon>Clostridia</taxon>
        <taxon>Eubacteriales</taxon>
        <taxon>Oscillospiraceae</taxon>
        <taxon>Ruminococcus</taxon>
    </lineage>
</organism>
<dbReference type="AlphaFoldDB" id="A0A1K1PKB4"/>
<dbReference type="EMBL" id="FPIP01000009">
    <property type="protein sequence ID" value="SFW47110.1"/>
    <property type="molecule type" value="Genomic_DNA"/>
</dbReference>
<reference evidence="1 2" key="1">
    <citation type="submission" date="2016-11" db="EMBL/GenBank/DDBJ databases">
        <authorList>
            <person name="Jaros S."/>
            <person name="Januszkiewicz K."/>
            <person name="Wedrychowicz H."/>
        </authorList>
    </citation>
    <scope>NUCLEOTIDE SEQUENCE [LARGE SCALE GENOMIC DNA]</scope>
    <source>
        <strain evidence="1 2">YL228</strain>
    </source>
</reference>
<dbReference type="InterPro" id="IPR009061">
    <property type="entry name" value="DNA-bd_dom_put_sf"/>
</dbReference>
<protein>
    <submittedName>
        <fullName evidence="1">Uncharacterized protein</fullName>
    </submittedName>
</protein>
<dbReference type="SUPFAM" id="SSF46955">
    <property type="entry name" value="Putative DNA-binding domain"/>
    <property type="match status" value="1"/>
</dbReference>
<evidence type="ECO:0000313" key="1">
    <source>
        <dbReference type="EMBL" id="SFW47110.1"/>
    </source>
</evidence>
<sequence>MKVTIPEITNKELADLLKSSGMTDEEVESFLKRCENNCCCAEKVRILRKTRKALLDTIHKEQAVLDKLDNLIWNIEHGGAL</sequence>
<proteinExistence type="predicted"/>
<name>A0A1K1PKB4_RUMFL</name>
<evidence type="ECO:0000313" key="2">
    <source>
        <dbReference type="Proteomes" id="UP000183461"/>
    </source>
</evidence>
<dbReference type="RefSeq" id="WP_019680292.1">
    <property type="nucleotide sequence ID" value="NZ_FPIP01000009.1"/>
</dbReference>
<dbReference type="Proteomes" id="UP000183461">
    <property type="component" value="Unassembled WGS sequence"/>
</dbReference>
<gene>
    <name evidence="1" type="ORF">SAMN02910280_2755</name>
</gene>
<accession>A0A1K1PKB4</accession>